<dbReference type="Gene3D" id="3.30.830.10">
    <property type="entry name" value="Metalloenzyme, LuxS/M16 peptidase-like"/>
    <property type="match status" value="2"/>
</dbReference>
<dbReference type="Pfam" id="PF00675">
    <property type="entry name" value="Peptidase_M16"/>
    <property type="match status" value="1"/>
</dbReference>
<feature type="domain" description="Peptidase M16 C-terminal" evidence="4">
    <location>
        <begin position="175"/>
        <end position="346"/>
    </location>
</feature>
<dbReference type="InterPro" id="IPR011249">
    <property type="entry name" value="Metalloenz_LuxS/M16"/>
</dbReference>
<dbReference type="OrthoDB" id="9811314at2"/>
<dbReference type="AlphaFoldDB" id="A0A2K3UY91"/>
<protein>
    <submittedName>
        <fullName evidence="5">Insulinase family protein</fullName>
    </submittedName>
</protein>
<dbReference type="InterPro" id="IPR050361">
    <property type="entry name" value="MPP/UQCRC_Complex"/>
</dbReference>
<evidence type="ECO:0000313" key="5">
    <source>
        <dbReference type="EMBL" id="PNY81499.1"/>
    </source>
</evidence>
<name>A0A2K3UY91_9DEIO</name>
<reference evidence="5 6" key="1">
    <citation type="submission" date="2018-01" db="EMBL/GenBank/DDBJ databases">
        <title>Deinococcus koreensis sp. nov., a radiation-resistant bacterium isolated from river water.</title>
        <authorList>
            <person name="Choi A."/>
        </authorList>
    </citation>
    <scope>NUCLEOTIDE SEQUENCE [LARGE SCALE GENOMIC DNA]</scope>
    <source>
        <strain evidence="5 6">SJW1-2</strain>
    </source>
</reference>
<proteinExistence type="inferred from homology"/>
<sequence length="418" mass="45218">MPDVFSPAVAVPQRFDLPGGLTLLLDPDPDAQTVAAGYFVRTGARDELPGEMGVSHFIEHLLFKGSEELSAAQLGERLDDLGGHSNAFTSEEATVYHAASLPEQTGELLSTLTELMRPALREADIEPERGVILEEIAMYADQPAVRVAEELHADYWGDHPLGYRILGTTRTVGALSPGALRRNHRERYGAGRVTLVVTGAFDPQRILAWAQEHLAGWPVSPPPPPALPAIPAHPARLRLIPDESLSRVQVATAAPGLPITHPLREAAAVLADLIGGDSGALYWALVDTGLADSADLSHLDYHDTGLFEGGFSCDPERAQTVLDRYRQVLRDAAGLITEASVRRAARKHAVNLLLRADTPQDRLFTLGMEYLASGRVITVPELVERFARLTPDDVRDVLALCPLDRLTVVALGPLDSLN</sequence>
<dbReference type="RefSeq" id="WP_103311942.1">
    <property type="nucleotide sequence ID" value="NZ_PPPD01000001.1"/>
</dbReference>
<dbReference type="PANTHER" id="PTHR11851">
    <property type="entry name" value="METALLOPROTEASE"/>
    <property type="match status" value="1"/>
</dbReference>
<dbReference type="EMBL" id="PPPD01000001">
    <property type="protein sequence ID" value="PNY81499.1"/>
    <property type="molecule type" value="Genomic_DNA"/>
</dbReference>
<accession>A0A2K3UY91</accession>
<dbReference type="PROSITE" id="PS00143">
    <property type="entry name" value="INSULINASE"/>
    <property type="match status" value="1"/>
</dbReference>
<evidence type="ECO:0000259" key="3">
    <source>
        <dbReference type="Pfam" id="PF00675"/>
    </source>
</evidence>
<evidence type="ECO:0000259" key="4">
    <source>
        <dbReference type="Pfam" id="PF05193"/>
    </source>
</evidence>
<dbReference type="PANTHER" id="PTHR11851:SF49">
    <property type="entry name" value="MITOCHONDRIAL-PROCESSING PEPTIDASE SUBUNIT ALPHA"/>
    <property type="match status" value="1"/>
</dbReference>
<dbReference type="GO" id="GO:0006508">
    <property type="term" value="P:proteolysis"/>
    <property type="evidence" value="ECO:0007669"/>
    <property type="project" value="InterPro"/>
</dbReference>
<dbReference type="GO" id="GO:0004222">
    <property type="term" value="F:metalloendopeptidase activity"/>
    <property type="evidence" value="ECO:0007669"/>
    <property type="project" value="InterPro"/>
</dbReference>
<dbReference type="InterPro" id="IPR011765">
    <property type="entry name" value="Pept_M16_N"/>
</dbReference>
<gene>
    <name evidence="5" type="ORF">CVO96_08990</name>
</gene>
<dbReference type="GO" id="GO:0046872">
    <property type="term" value="F:metal ion binding"/>
    <property type="evidence" value="ECO:0007669"/>
    <property type="project" value="InterPro"/>
</dbReference>
<organism evidence="5 6">
    <name type="scientific">Deinococcus koreensis</name>
    <dbReference type="NCBI Taxonomy" id="2054903"/>
    <lineage>
        <taxon>Bacteria</taxon>
        <taxon>Thermotogati</taxon>
        <taxon>Deinococcota</taxon>
        <taxon>Deinococci</taxon>
        <taxon>Deinococcales</taxon>
        <taxon>Deinococcaceae</taxon>
        <taxon>Deinococcus</taxon>
    </lineage>
</organism>
<evidence type="ECO:0000256" key="1">
    <source>
        <dbReference type="ARBA" id="ARBA00007261"/>
    </source>
</evidence>
<feature type="domain" description="Peptidase M16 N-terminal" evidence="3">
    <location>
        <begin position="25"/>
        <end position="168"/>
    </location>
</feature>
<dbReference type="SUPFAM" id="SSF63411">
    <property type="entry name" value="LuxS/MPP-like metallohydrolase"/>
    <property type="match status" value="2"/>
</dbReference>
<comment type="similarity">
    <text evidence="1 2">Belongs to the peptidase M16 family.</text>
</comment>
<comment type="caution">
    <text evidence="5">The sequence shown here is derived from an EMBL/GenBank/DDBJ whole genome shotgun (WGS) entry which is preliminary data.</text>
</comment>
<dbReference type="InterPro" id="IPR001431">
    <property type="entry name" value="Pept_M16_Zn_BS"/>
</dbReference>
<evidence type="ECO:0000313" key="6">
    <source>
        <dbReference type="Proteomes" id="UP000236379"/>
    </source>
</evidence>
<dbReference type="Pfam" id="PF05193">
    <property type="entry name" value="Peptidase_M16_C"/>
    <property type="match status" value="1"/>
</dbReference>
<dbReference type="Proteomes" id="UP000236379">
    <property type="component" value="Unassembled WGS sequence"/>
</dbReference>
<dbReference type="InterPro" id="IPR007863">
    <property type="entry name" value="Peptidase_M16_C"/>
</dbReference>
<evidence type="ECO:0000256" key="2">
    <source>
        <dbReference type="RuleBase" id="RU004447"/>
    </source>
</evidence>
<keyword evidence="6" id="KW-1185">Reference proteome</keyword>